<dbReference type="PANTHER" id="PTHR48207:SF3">
    <property type="entry name" value="SUCCINATE--HYDROXYMETHYLGLUTARATE COA-TRANSFERASE"/>
    <property type="match status" value="1"/>
</dbReference>
<dbReference type="EMBL" id="JAODWD010000001">
    <property type="protein sequence ID" value="MCT7657174.1"/>
    <property type="molecule type" value="Genomic_DNA"/>
</dbReference>
<reference evidence="3" key="1">
    <citation type="submission" date="2023-07" db="EMBL/GenBank/DDBJ databases">
        <authorList>
            <person name="Deng Y."/>
            <person name="Zhang Y.-Q."/>
        </authorList>
    </citation>
    <scope>NUCLEOTIDE SEQUENCE [LARGE SCALE GENOMIC DNA]</scope>
    <source>
        <strain evidence="3">CPCC 205710</strain>
    </source>
</reference>
<dbReference type="InterPro" id="IPR050483">
    <property type="entry name" value="CoA-transferase_III_domain"/>
</dbReference>
<evidence type="ECO:0000313" key="3">
    <source>
        <dbReference type="Proteomes" id="UP001206639"/>
    </source>
</evidence>
<comment type="caution">
    <text evidence="2">The sequence shown here is derived from an EMBL/GenBank/DDBJ whole genome shotgun (WGS) entry which is preliminary data.</text>
</comment>
<dbReference type="PANTHER" id="PTHR48207">
    <property type="entry name" value="SUCCINATE--HYDROXYMETHYLGLUTARATE COA-TRANSFERASE"/>
    <property type="match status" value="1"/>
</dbReference>
<sequence>MNRPLEGVRVLDLSRILAAPFATQLLGDLGADVIKVERPRVGDDARQYGPPFLDEPGGNESVYLSANRNKRSITIDHSSPAGADLVRELAAESDVLVENYRVGVLDKYGLGHEALHALNPRLVYCSVTGFGQDGPYAARAGYDGVFQAMSGLMSVSGVPDGQPGAGPMKVGVSMVDILAGLYASSAILAALRERDMISGSGQFIDLSLLDCGVAALSHYAQNYLVSGQPAPRRGNGGFGGIPSQAFRCADADIFVVASTTRQWSALAAALGRPELADDPRFAAVSARIANRDLVLETLESIFAQQPAAHWIAALEAADVPVSPVNSMDAVFDNPQVRHRGMRVAVDHPTAGSVNLIANPIIPATTYTAPPLLGEHTEEILTRLLEKTPNEVNSLRESGAI</sequence>
<dbReference type="Pfam" id="PF02515">
    <property type="entry name" value="CoA_transf_3"/>
    <property type="match status" value="1"/>
</dbReference>
<name>A0ABT2M6B4_9MYCO</name>
<accession>A0ABT2M6B4</accession>
<gene>
    <name evidence="2" type="ORF">N4S67_01910</name>
</gene>
<dbReference type="SUPFAM" id="SSF89796">
    <property type="entry name" value="CoA-transferase family III (CaiB/BaiF)"/>
    <property type="match status" value="1"/>
</dbReference>
<evidence type="ECO:0000256" key="1">
    <source>
        <dbReference type="ARBA" id="ARBA00022679"/>
    </source>
</evidence>
<dbReference type="Gene3D" id="3.30.1540.10">
    <property type="entry name" value="formyl-coa transferase, domain 3"/>
    <property type="match status" value="1"/>
</dbReference>
<dbReference type="RefSeq" id="WP_260991245.1">
    <property type="nucleotide sequence ID" value="NZ_JAODWD010000001.1"/>
</dbReference>
<dbReference type="Gene3D" id="3.40.50.10540">
    <property type="entry name" value="Crotonobetainyl-coa:carnitine coa-transferase, domain 1"/>
    <property type="match status" value="1"/>
</dbReference>
<dbReference type="GO" id="GO:0016740">
    <property type="term" value="F:transferase activity"/>
    <property type="evidence" value="ECO:0007669"/>
    <property type="project" value="UniProtKB-KW"/>
</dbReference>
<protein>
    <submittedName>
        <fullName evidence="2">CoA transferase</fullName>
    </submittedName>
</protein>
<dbReference type="InterPro" id="IPR003673">
    <property type="entry name" value="CoA-Trfase_fam_III"/>
</dbReference>
<dbReference type="Proteomes" id="UP001206639">
    <property type="component" value="Unassembled WGS sequence"/>
</dbReference>
<keyword evidence="3" id="KW-1185">Reference proteome</keyword>
<dbReference type="InterPro" id="IPR044855">
    <property type="entry name" value="CoA-Trfase_III_dom3_sf"/>
</dbReference>
<evidence type="ECO:0000313" key="2">
    <source>
        <dbReference type="EMBL" id="MCT7657174.1"/>
    </source>
</evidence>
<proteinExistence type="predicted"/>
<dbReference type="InterPro" id="IPR023606">
    <property type="entry name" value="CoA-Trfase_III_dom_1_sf"/>
</dbReference>
<keyword evidence="1 2" id="KW-0808">Transferase</keyword>
<organism evidence="2 3">
    <name type="scientific">Mycobacterium deserti</name>
    <dbReference type="NCBI Taxonomy" id="2978347"/>
    <lineage>
        <taxon>Bacteria</taxon>
        <taxon>Bacillati</taxon>
        <taxon>Actinomycetota</taxon>
        <taxon>Actinomycetes</taxon>
        <taxon>Mycobacteriales</taxon>
        <taxon>Mycobacteriaceae</taxon>
        <taxon>Mycobacterium</taxon>
    </lineage>
</organism>